<reference evidence="1 2" key="1">
    <citation type="submission" date="2020-08" db="EMBL/GenBank/DDBJ databases">
        <authorList>
            <person name="Koutsovoulos G."/>
            <person name="Danchin GJ E."/>
        </authorList>
    </citation>
    <scope>NUCLEOTIDE SEQUENCE [LARGE SCALE GENOMIC DNA]</scope>
</reference>
<accession>A0A6V7TT93</accession>
<gene>
    <name evidence="1" type="ORF">MENT_LOCUS3571</name>
</gene>
<organism evidence="1 2">
    <name type="scientific">Meloidogyne enterolobii</name>
    <name type="common">Root-knot nematode worm</name>
    <name type="synonym">Meloidogyne mayaguensis</name>
    <dbReference type="NCBI Taxonomy" id="390850"/>
    <lineage>
        <taxon>Eukaryota</taxon>
        <taxon>Metazoa</taxon>
        <taxon>Ecdysozoa</taxon>
        <taxon>Nematoda</taxon>
        <taxon>Chromadorea</taxon>
        <taxon>Rhabditida</taxon>
        <taxon>Tylenchina</taxon>
        <taxon>Tylenchomorpha</taxon>
        <taxon>Tylenchoidea</taxon>
        <taxon>Meloidogynidae</taxon>
        <taxon>Meloidogyninae</taxon>
        <taxon>Meloidogyne</taxon>
    </lineage>
</organism>
<dbReference type="AlphaFoldDB" id="A0A6V7TT93"/>
<dbReference type="Proteomes" id="UP000580250">
    <property type="component" value="Unassembled WGS sequence"/>
</dbReference>
<protein>
    <submittedName>
        <fullName evidence="1">Uncharacterized protein</fullName>
    </submittedName>
</protein>
<name>A0A6V7TT93_MELEN</name>
<comment type="caution">
    <text evidence="1">The sequence shown here is derived from an EMBL/GenBank/DDBJ whole genome shotgun (WGS) entry which is preliminary data.</text>
</comment>
<evidence type="ECO:0000313" key="2">
    <source>
        <dbReference type="Proteomes" id="UP000580250"/>
    </source>
</evidence>
<sequence>MEIADMDLEGYIEMKRSNYSESEFLFEVYNITAYLLFDISTFHKGLINLY</sequence>
<dbReference type="EMBL" id="CAJEWN010000011">
    <property type="protein sequence ID" value="CAD2132147.1"/>
    <property type="molecule type" value="Genomic_DNA"/>
</dbReference>
<proteinExistence type="predicted"/>
<evidence type="ECO:0000313" key="1">
    <source>
        <dbReference type="EMBL" id="CAD2132147.1"/>
    </source>
</evidence>